<feature type="domain" description="Knr4/Smi1-like" evidence="1">
    <location>
        <begin position="18"/>
        <end position="164"/>
    </location>
</feature>
<comment type="caution">
    <text evidence="2">The sequence shown here is derived from an EMBL/GenBank/DDBJ whole genome shotgun (WGS) entry which is preliminary data.</text>
</comment>
<keyword evidence="3" id="KW-1185">Reference proteome</keyword>
<accession>A0ABP6AT57</accession>
<organism evidence="2 3">
    <name type="scientific">Pilimelia columellifera subsp. columellifera</name>
    <dbReference type="NCBI Taxonomy" id="706583"/>
    <lineage>
        <taxon>Bacteria</taxon>
        <taxon>Bacillati</taxon>
        <taxon>Actinomycetota</taxon>
        <taxon>Actinomycetes</taxon>
        <taxon>Micromonosporales</taxon>
        <taxon>Micromonosporaceae</taxon>
        <taxon>Pilimelia</taxon>
    </lineage>
</organism>
<dbReference type="InterPro" id="IPR037883">
    <property type="entry name" value="Knr4/Smi1-like_sf"/>
</dbReference>
<proteinExistence type="predicted"/>
<dbReference type="SMART" id="SM00860">
    <property type="entry name" value="SMI1_KNR4"/>
    <property type="match status" value="1"/>
</dbReference>
<evidence type="ECO:0000259" key="1">
    <source>
        <dbReference type="SMART" id="SM00860"/>
    </source>
</evidence>
<name>A0ABP6AT57_9ACTN</name>
<dbReference type="Gene3D" id="3.40.1580.10">
    <property type="entry name" value="SMI1/KNR4-like"/>
    <property type="match status" value="1"/>
</dbReference>
<evidence type="ECO:0000313" key="2">
    <source>
        <dbReference type="EMBL" id="GAA2522775.1"/>
    </source>
</evidence>
<dbReference type="InterPro" id="IPR018958">
    <property type="entry name" value="Knr4/Smi1-like_dom"/>
</dbReference>
<gene>
    <name evidence="2" type="ORF">GCM10010201_21150</name>
</gene>
<sequence>MALKRFGASSHRYQLGAPLSGAEVAQFEAAHRVRLPEAYRAFITTVGHGGPGRYGGAGPYYGLLPLQRWDEALWQPRAEGVLAAPFRVDPGRSYQDWWPEVGLGEDDEPYTGVVALSECGCGIMVVLVVTGPGRGRVAFTAEFDEAPQYSHDDFLTWYEHWLDIVNPRDHIS</sequence>
<protein>
    <recommendedName>
        <fullName evidence="1">Knr4/Smi1-like domain-containing protein</fullName>
    </recommendedName>
</protein>
<evidence type="ECO:0000313" key="3">
    <source>
        <dbReference type="Proteomes" id="UP001499978"/>
    </source>
</evidence>
<dbReference type="SUPFAM" id="SSF160631">
    <property type="entry name" value="SMI1/KNR4-like"/>
    <property type="match status" value="1"/>
</dbReference>
<dbReference type="Pfam" id="PF09346">
    <property type="entry name" value="SMI1_KNR4"/>
    <property type="match status" value="1"/>
</dbReference>
<reference evidence="3" key="1">
    <citation type="journal article" date="2019" name="Int. J. Syst. Evol. Microbiol.">
        <title>The Global Catalogue of Microorganisms (GCM) 10K type strain sequencing project: providing services to taxonomists for standard genome sequencing and annotation.</title>
        <authorList>
            <consortium name="The Broad Institute Genomics Platform"/>
            <consortium name="The Broad Institute Genome Sequencing Center for Infectious Disease"/>
            <person name="Wu L."/>
            <person name="Ma J."/>
        </authorList>
    </citation>
    <scope>NUCLEOTIDE SEQUENCE [LARGE SCALE GENOMIC DNA]</scope>
    <source>
        <strain evidence="3">JCM 3367</strain>
    </source>
</reference>
<dbReference type="EMBL" id="BAAARY010000008">
    <property type="protein sequence ID" value="GAA2522775.1"/>
    <property type="molecule type" value="Genomic_DNA"/>
</dbReference>
<dbReference type="Proteomes" id="UP001499978">
    <property type="component" value="Unassembled WGS sequence"/>
</dbReference>